<accession>A0ABT1HU09</accession>
<gene>
    <name evidence="1" type="ORF">LX15_002698</name>
</gene>
<evidence type="ECO:0000313" key="1">
    <source>
        <dbReference type="EMBL" id="MCP2258999.1"/>
    </source>
</evidence>
<dbReference type="EMBL" id="JAMTCP010000012">
    <property type="protein sequence ID" value="MCP2258999.1"/>
    <property type="molecule type" value="Genomic_DNA"/>
</dbReference>
<keyword evidence="2" id="KW-1185">Reference proteome</keyword>
<comment type="caution">
    <text evidence="1">The sequence shown here is derived from an EMBL/GenBank/DDBJ whole genome shotgun (WGS) entry which is preliminary data.</text>
</comment>
<organism evidence="1 2">
    <name type="scientific">Streptoalloteichus tenebrarius (strain ATCC 17920 / DSM 40477 / JCM 4838 / CBS 697.72 / NBRC 16177 / NCIMB 11028 / NRRL B-12390 / A12253. 1 / ISP 5477)</name>
    <name type="common">Streptomyces tenebrarius</name>
    <dbReference type="NCBI Taxonomy" id="1933"/>
    <lineage>
        <taxon>Bacteria</taxon>
        <taxon>Bacillati</taxon>
        <taxon>Actinomycetota</taxon>
        <taxon>Actinomycetes</taxon>
        <taxon>Pseudonocardiales</taxon>
        <taxon>Pseudonocardiaceae</taxon>
        <taxon>Streptoalloteichus</taxon>
    </lineage>
</organism>
<proteinExistence type="predicted"/>
<name>A0ABT1HU09_STRSD</name>
<protein>
    <submittedName>
        <fullName evidence="1">Uncharacterized protein</fullName>
    </submittedName>
</protein>
<sequence>MIDISETLEDLYLSPSSWGAESAREAASSLARHVGALVDWDADAGESWVSVILDARRVAMVSTSYPLAILEGGTSWNPEDVELVRSAVIVPSFDAPFLRCDIVHLGQAFGESERFHSVNIEQFSANDLWYATI</sequence>
<evidence type="ECO:0000313" key="2">
    <source>
        <dbReference type="Proteomes" id="UP001205311"/>
    </source>
</evidence>
<dbReference type="Proteomes" id="UP001205311">
    <property type="component" value="Unassembled WGS sequence"/>
</dbReference>
<reference evidence="1 2" key="1">
    <citation type="submission" date="2022-06" db="EMBL/GenBank/DDBJ databases">
        <title>Genomic Encyclopedia of Archaeal and Bacterial Type Strains, Phase II (KMG-II): from individual species to whole genera.</title>
        <authorList>
            <person name="Goeker M."/>
        </authorList>
    </citation>
    <scope>NUCLEOTIDE SEQUENCE [LARGE SCALE GENOMIC DNA]</scope>
    <source>
        <strain evidence="1 2">DSM 40477</strain>
    </source>
</reference>
<dbReference type="RefSeq" id="WP_253669908.1">
    <property type="nucleotide sequence ID" value="NZ_JAMTCP010000012.1"/>
</dbReference>